<dbReference type="EMBL" id="JACCAA010000001">
    <property type="protein sequence ID" value="NYG58367.1"/>
    <property type="molecule type" value="Genomic_DNA"/>
</dbReference>
<reference evidence="2 3" key="1">
    <citation type="submission" date="2020-07" db="EMBL/GenBank/DDBJ databases">
        <title>Sequencing the genomes of 1000 actinobacteria strains.</title>
        <authorList>
            <person name="Klenk H.-P."/>
        </authorList>
    </citation>
    <scope>NUCLEOTIDE SEQUENCE [LARGE SCALE GENOMIC DNA]</scope>
    <source>
        <strain evidence="2 3">DSM 23819</strain>
    </source>
</reference>
<evidence type="ECO:0008006" key="4">
    <source>
        <dbReference type="Google" id="ProtNLM"/>
    </source>
</evidence>
<sequence length="312" mass="35130">MTVTKHRTGHSSGHPTGNTVESHPVAERLLASSARHSYDPEIDIDWDAPPDPDKFFMQPERMSLYGTKLWDGLSREQQIELSKHEVASIASVGLWFEIILMQILLRDVYTQDPRSPRTHYALTEIADECRHSLMFGKAIGRMGIPAYGPRNLVGRLGKLYPHIAHGAAAYASILIGEEPVDRWQRDMMKRDDIQPLTRMVSRIHVLEEARHVTFARTELELAVAKMSRAERLIAQTLTAQGAFVMMRSLVHPDVYKSVGIDPAQGRRAALGNENYRATIAWMGEKVMPYLAEQGMVGGGHNRKAWRASFLLP</sequence>
<gene>
    <name evidence="2" type="ORF">BJ980_001290</name>
</gene>
<feature type="compositionally biased region" description="Polar residues" evidence="1">
    <location>
        <begin position="10"/>
        <end position="21"/>
    </location>
</feature>
<dbReference type="InterPro" id="IPR009078">
    <property type="entry name" value="Ferritin-like_SF"/>
</dbReference>
<dbReference type="Gene3D" id="1.10.620.20">
    <property type="entry name" value="Ribonucleotide Reductase, subunit A"/>
    <property type="match status" value="1"/>
</dbReference>
<dbReference type="SUPFAM" id="SSF47240">
    <property type="entry name" value="Ferritin-like"/>
    <property type="match status" value="1"/>
</dbReference>
<evidence type="ECO:0000256" key="1">
    <source>
        <dbReference type="SAM" id="MobiDB-lite"/>
    </source>
</evidence>
<dbReference type="AlphaFoldDB" id="A0A7Y9S0R3"/>
<feature type="region of interest" description="Disordered" evidence="1">
    <location>
        <begin position="1"/>
        <end position="23"/>
    </location>
</feature>
<name>A0A7Y9S0R3_9ACTN</name>
<dbReference type="InterPro" id="IPR025859">
    <property type="entry name" value="AurF/CmlI"/>
</dbReference>
<organism evidence="2 3">
    <name type="scientific">Nocardioides daedukensis</name>
    <dbReference type="NCBI Taxonomy" id="634462"/>
    <lineage>
        <taxon>Bacteria</taxon>
        <taxon>Bacillati</taxon>
        <taxon>Actinomycetota</taxon>
        <taxon>Actinomycetes</taxon>
        <taxon>Propionibacteriales</taxon>
        <taxon>Nocardioidaceae</taxon>
        <taxon>Nocardioides</taxon>
    </lineage>
</organism>
<proteinExistence type="predicted"/>
<comment type="caution">
    <text evidence="2">The sequence shown here is derived from an EMBL/GenBank/DDBJ whole genome shotgun (WGS) entry which is preliminary data.</text>
</comment>
<dbReference type="InterPro" id="IPR012348">
    <property type="entry name" value="RNR-like"/>
</dbReference>
<protein>
    <recommendedName>
        <fullName evidence="4">Diiron oxygenase</fullName>
    </recommendedName>
</protein>
<dbReference type="Proteomes" id="UP000540656">
    <property type="component" value="Unassembled WGS sequence"/>
</dbReference>
<dbReference type="RefSeq" id="WP_179501538.1">
    <property type="nucleotide sequence ID" value="NZ_JACCAA010000001.1"/>
</dbReference>
<dbReference type="GO" id="GO:0016491">
    <property type="term" value="F:oxidoreductase activity"/>
    <property type="evidence" value="ECO:0007669"/>
    <property type="project" value="InterPro"/>
</dbReference>
<keyword evidence="3" id="KW-1185">Reference proteome</keyword>
<evidence type="ECO:0000313" key="3">
    <source>
        <dbReference type="Proteomes" id="UP000540656"/>
    </source>
</evidence>
<accession>A0A7Y9S0R3</accession>
<evidence type="ECO:0000313" key="2">
    <source>
        <dbReference type="EMBL" id="NYG58367.1"/>
    </source>
</evidence>
<dbReference type="Pfam" id="PF11583">
    <property type="entry name" value="AurF"/>
    <property type="match status" value="1"/>
</dbReference>